<dbReference type="Gene3D" id="1.10.1510.10">
    <property type="entry name" value="Uncharacterised protein YqeY/AIM41 PF09424, N-terminal domain"/>
    <property type="match status" value="1"/>
</dbReference>
<comment type="caution">
    <text evidence="1">The sequence shown here is derived from an EMBL/GenBank/DDBJ whole genome shotgun (WGS) entry which is preliminary data.</text>
</comment>
<accession>A0A7W7S7F9</accession>
<dbReference type="InterPro" id="IPR042184">
    <property type="entry name" value="YqeY/Aim41_N"/>
</dbReference>
<gene>
    <name evidence="1" type="ORF">F4556_000612</name>
</gene>
<dbReference type="AlphaFoldDB" id="A0A7W7S7F9"/>
<evidence type="ECO:0000313" key="2">
    <source>
        <dbReference type="Proteomes" id="UP000573327"/>
    </source>
</evidence>
<evidence type="ECO:0000313" key="1">
    <source>
        <dbReference type="EMBL" id="MBB4945077.1"/>
    </source>
</evidence>
<dbReference type="PANTHER" id="PTHR28055:SF1">
    <property type="entry name" value="ALTERED INHERITANCE OF MITOCHONDRIA PROTEIN 41, MITOCHONDRIAL"/>
    <property type="match status" value="1"/>
</dbReference>
<keyword evidence="2" id="KW-1185">Reference proteome</keyword>
<dbReference type="Proteomes" id="UP000573327">
    <property type="component" value="Unassembled WGS sequence"/>
</dbReference>
<proteinExistence type="predicted"/>
<organism evidence="1 2">
    <name type="scientific">Kitasatospora gansuensis</name>
    <dbReference type="NCBI Taxonomy" id="258050"/>
    <lineage>
        <taxon>Bacteria</taxon>
        <taxon>Bacillati</taxon>
        <taxon>Actinomycetota</taxon>
        <taxon>Actinomycetes</taxon>
        <taxon>Kitasatosporales</taxon>
        <taxon>Streptomycetaceae</taxon>
        <taxon>Kitasatospora</taxon>
    </lineage>
</organism>
<reference evidence="1 2" key="1">
    <citation type="submission" date="2020-08" db="EMBL/GenBank/DDBJ databases">
        <title>Sequencing the genomes of 1000 actinobacteria strains.</title>
        <authorList>
            <person name="Klenk H.-P."/>
        </authorList>
    </citation>
    <scope>NUCLEOTIDE SEQUENCE [LARGE SCALE GENOMIC DNA]</scope>
    <source>
        <strain evidence="1 2">DSM 44786</strain>
    </source>
</reference>
<dbReference type="PANTHER" id="PTHR28055">
    <property type="entry name" value="ALTERED INHERITANCE OF MITOCHONDRIA PROTEIN 41, MITOCHONDRIAL"/>
    <property type="match status" value="1"/>
</dbReference>
<dbReference type="RefSeq" id="WP_184911406.1">
    <property type="nucleotide sequence ID" value="NZ_JACHJR010000001.1"/>
</dbReference>
<dbReference type="InterPro" id="IPR019004">
    <property type="entry name" value="YqeY/Aim41"/>
</dbReference>
<evidence type="ECO:0008006" key="3">
    <source>
        <dbReference type="Google" id="ProtNLM"/>
    </source>
</evidence>
<protein>
    <recommendedName>
        <fullName evidence="3">GatB/YqeY domain-containing protein</fullName>
    </recommendedName>
</protein>
<dbReference type="EMBL" id="JACHJR010000001">
    <property type="protein sequence ID" value="MBB4945077.1"/>
    <property type="molecule type" value="Genomic_DNA"/>
</dbReference>
<sequence>MPTDPTSSASTAPLRERLRAALPAAMKARDKVATSALRSALAAIENAEAVDVPAGGGGSGLAIERIAVGLGTAEAERRVLTEARIEQIVRAEITEREAAAAGYDRTGPAERAALLRAEIAVLSAQVG</sequence>
<name>A0A7W7S7F9_9ACTN</name>